<dbReference type="InterPro" id="IPR010978">
    <property type="entry name" value="tRNA-bd_arm"/>
</dbReference>
<dbReference type="NCBIfam" id="NF004349">
    <property type="entry name" value="PRK05729.1"/>
    <property type="match status" value="1"/>
</dbReference>
<dbReference type="InterPro" id="IPR001412">
    <property type="entry name" value="aa-tRNA-synth_I_CS"/>
</dbReference>
<keyword evidence="17" id="KW-1185">Reference proteome</keyword>
<dbReference type="Proteomes" id="UP000446866">
    <property type="component" value="Unassembled WGS sequence"/>
</dbReference>
<dbReference type="Gene3D" id="3.40.50.620">
    <property type="entry name" value="HUPs"/>
    <property type="match status" value="2"/>
</dbReference>
<comment type="caution">
    <text evidence="16">The sequence shown here is derived from an EMBL/GenBank/DDBJ whole genome shotgun (WGS) entry which is preliminary data.</text>
</comment>
<evidence type="ECO:0000256" key="6">
    <source>
        <dbReference type="ARBA" id="ARBA00022840"/>
    </source>
</evidence>
<feature type="short sequence motif" description="'KMSKS' region" evidence="12">
    <location>
        <begin position="527"/>
        <end position="531"/>
    </location>
</feature>
<comment type="domain">
    <text evidence="12">ValRS has two distinct active sites: one for aminoacylation and one for editing. The misactivated threonine is translocated from the active site to the editing site.</text>
</comment>
<dbReference type="InterPro" id="IPR014729">
    <property type="entry name" value="Rossmann-like_a/b/a_fold"/>
</dbReference>
<dbReference type="FunFam" id="3.40.50.620:FF:000032">
    <property type="entry name" value="Valine--tRNA ligase"/>
    <property type="match status" value="1"/>
</dbReference>
<evidence type="ECO:0000256" key="2">
    <source>
        <dbReference type="ARBA" id="ARBA00011245"/>
    </source>
</evidence>
<feature type="domain" description="Valyl-tRNA synthetase tRNA-binding arm" evidence="15">
    <location>
        <begin position="843"/>
        <end position="906"/>
    </location>
</feature>
<dbReference type="PANTHER" id="PTHR11946:SF93">
    <property type="entry name" value="VALINE--TRNA LIGASE, CHLOROPLASTIC_MITOCHONDRIAL 2"/>
    <property type="match status" value="1"/>
</dbReference>
<keyword evidence="8 12" id="KW-0175">Coiled coil</keyword>
<dbReference type="InterPro" id="IPR009008">
    <property type="entry name" value="Val/Leu/Ile-tRNA-synth_edit"/>
</dbReference>
<dbReference type="Pfam" id="PF10458">
    <property type="entry name" value="Val_tRNA-synt_C"/>
    <property type="match status" value="1"/>
</dbReference>
<dbReference type="InterPro" id="IPR002300">
    <property type="entry name" value="aa-tRNA-synth_Ia"/>
</dbReference>
<dbReference type="HAMAP" id="MF_02004">
    <property type="entry name" value="Val_tRNA_synth_type1"/>
    <property type="match status" value="1"/>
</dbReference>
<dbReference type="Gene3D" id="1.10.287.380">
    <property type="entry name" value="Valyl-tRNA synthetase, C-terminal domain"/>
    <property type="match status" value="1"/>
</dbReference>
<evidence type="ECO:0000256" key="8">
    <source>
        <dbReference type="ARBA" id="ARBA00023054"/>
    </source>
</evidence>
<dbReference type="CDD" id="cd00817">
    <property type="entry name" value="ValRS_core"/>
    <property type="match status" value="1"/>
</dbReference>
<dbReference type="InterPro" id="IPR009080">
    <property type="entry name" value="tRNAsynth_Ia_anticodon-bd"/>
</dbReference>
<dbReference type="RefSeq" id="WP_160202246.1">
    <property type="nucleotide sequence ID" value="NZ_QXWK01000017.1"/>
</dbReference>
<reference evidence="16 17" key="1">
    <citation type="submission" date="2018-08" db="EMBL/GenBank/DDBJ databases">
        <title>Murine metabolic-syndrome-specific gut microbial biobank.</title>
        <authorList>
            <person name="Liu C."/>
        </authorList>
    </citation>
    <scope>NUCLEOTIDE SEQUENCE [LARGE SCALE GENOMIC DNA]</scope>
    <source>
        <strain evidence="16 17">28</strain>
    </source>
</reference>
<comment type="function">
    <text evidence="12">Catalyzes the attachment of valine to tRNA(Val). As ValRS can inadvertently accommodate and process structurally similar amino acids such as threonine, to avoid such errors, it has a 'posttransfer' editing activity that hydrolyzes mischarged Thr-tRNA(Val) in a tRNA-dependent manner.</text>
</comment>
<name>A0A845QK45_9FIRM</name>
<feature type="domain" description="Aminoacyl-tRNA synthetase class Ia" evidence="13">
    <location>
        <begin position="18"/>
        <end position="566"/>
    </location>
</feature>
<evidence type="ECO:0000256" key="4">
    <source>
        <dbReference type="ARBA" id="ARBA00022598"/>
    </source>
</evidence>
<evidence type="ECO:0000256" key="3">
    <source>
        <dbReference type="ARBA" id="ARBA00022490"/>
    </source>
</evidence>
<dbReference type="GO" id="GO:0004832">
    <property type="term" value="F:valine-tRNA ligase activity"/>
    <property type="evidence" value="ECO:0007669"/>
    <property type="project" value="UniProtKB-UniRule"/>
</dbReference>
<protein>
    <recommendedName>
        <fullName evidence="12">Valine--tRNA ligase</fullName>
        <ecNumber evidence="12">6.1.1.9</ecNumber>
    </recommendedName>
    <alternativeName>
        <fullName evidence="12">Valyl-tRNA synthetase</fullName>
        <shortName evidence="12">ValRS</shortName>
    </alternativeName>
</protein>
<keyword evidence="6 12" id="KW-0067">ATP-binding</keyword>
<comment type="domain">
    <text evidence="12">The C-terminal coiled-coil domain is crucial for aminoacylation activity.</text>
</comment>
<feature type="short sequence motif" description="'HIGH' region" evidence="12">
    <location>
        <begin position="46"/>
        <end position="56"/>
    </location>
</feature>
<dbReference type="EMBL" id="QXWK01000017">
    <property type="protein sequence ID" value="NBH61966.1"/>
    <property type="molecule type" value="Genomic_DNA"/>
</dbReference>
<gene>
    <name evidence="12" type="primary">valS</name>
    <name evidence="16" type="ORF">D0435_09910</name>
</gene>
<organism evidence="16 17">
    <name type="scientific">Anaerotruncus colihominis</name>
    <dbReference type="NCBI Taxonomy" id="169435"/>
    <lineage>
        <taxon>Bacteria</taxon>
        <taxon>Bacillati</taxon>
        <taxon>Bacillota</taxon>
        <taxon>Clostridia</taxon>
        <taxon>Eubacteriales</taxon>
        <taxon>Oscillospiraceae</taxon>
        <taxon>Anaerotruncus</taxon>
    </lineage>
</organism>
<evidence type="ECO:0000256" key="11">
    <source>
        <dbReference type="ARBA" id="ARBA00060830"/>
    </source>
</evidence>
<keyword evidence="9 12" id="KW-0030">Aminoacyl-tRNA synthetase</keyword>
<dbReference type="SUPFAM" id="SSF46589">
    <property type="entry name" value="tRNA-binding arm"/>
    <property type="match status" value="1"/>
</dbReference>
<dbReference type="NCBIfam" id="TIGR00422">
    <property type="entry name" value="valS"/>
    <property type="match status" value="1"/>
</dbReference>
<feature type="coiled-coil region" evidence="12">
    <location>
        <begin position="841"/>
        <end position="903"/>
    </location>
</feature>
<evidence type="ECO:0000256" key="1">
    <source>
        <dbReference type="ARBA" id="ARBA00004496"/>
    </source>
</evidence>
<dbReference type="GO" id="GO:0005829">
    <property type="term" value="C:cytosol"/>
    <property type="evidence" value="ECO:0007669"/>
    <property type="project" value="TreeGrafter"/>
</dbReference>
<keyword evidence="3 12" id="KW-0963">Cytoplasm</keyword>
<dbReference type="InterPro" id="IPR002303">
    <property type="entry name" value="Valyl-tRNA_ligase"/>
</dbReference>
<evidence type="ECO:0000259" key="13">
    <source>
        <dbReference type="Pfam" id="PF00133"/>
    </source>
</evidence>
<dbReference type="FunFam" id="1.10.287.380:FF:000001">
    <property type="entry name" value="Valine--tRNA ligase"/>
    <property type="match status" value="1"/>
</dbReference>
<dbReference type="PROSITE" id="PS00178">
    <property type="entry name" value="AA_TRNA_LIGASE_I"/>
    <property type="match status" value="1"/>
</dbReference>
<dbReference type="SUPFAM" id="SSF52374">
    <property type="entry name" value="Nucleotidylyl transferase"/>
    <property type="match status" value="1"/>
</dbReference>
<dbReference type="Gene3D" id="1.10.730.10">
    <property type="entry name" value="Isoleucyl-tRNA Synthetase, Domain 1"/>
    <property type="match status" value="1"/>
</dbReference>
<evidence type="ECO:0000259" key="15">
    <source>
        <dbReference type="Pfam" id="PF10458"/>
    </source>
</evidence>
<accession>A0A845QK45</accession>
<dbReference type="InterPro" id="IPR019499">
    <property type="entry name" value="Val-tRNA_synth_tRNA-bd"/>
</dbReference>
<comment type="subunit">
    <text evidence="2 12">Monomer.</text>
</comment>
<evidence type="ECO:0000259" key="14">
    <source>
        <dbReference type="Pfam" id="PF08264"/>
    </source>
</evidence>
<keyword evidence="5 12" id="KW-0547">Nucleotide-binding</keyword>
<dbReference type="AlphaFoldDB" id="A0A845QK45"/>
<evidence type="ECO:0000313" key="17">
    <source>
        <dbReference type="Proteomes" id="UP000446866"/>
    </source>
</evidence>
<dbReference type="EC" id="6.1.1.9" evidence="12"/>
<dbReference type="Pfam" id="PF08264">
    <property type="entry name" value="Anticodon_1"/>
    <property type="match status" value="1"/>
</dbReference>
<dbReference type="CDD" id="cd07962">
    <property type="entry name" value="Anticodon_Ia_Val"/>
    <property type="match status" value="1"/>
</dbReference>
<dbReference type="GO" id="GO:0006438">
    <property type="term" value="P:valyl-tRNA aminoacylation"/>
    <property type="evidence" value="ECO:0007669"/>
    <property type="project" value="UniProtKB-UniRule"/>
</dbReference>
<dbReference type="SUPFAM" id="SSF50677">
    <property type="entry name" value="ValRS/IleRS/LeuRS editing domain"/>
    <property type="match status" value="1"/>
</dbReference>
<dbReference type="GO" id="GO:0005524">
    <property type="term" value="F:ATP binding"/>
    <property type="evidence" value="ECO:0007669"/>
    <property type="project" value="UniProtKB-UniRule"/>
</dbReference>
<keyword evidence="4 12" id="KW-0436">Ligase</keyword>
<comment type="catalytic activity">
    <reaction evidence="10 12">
        <text>tRNA(Val) + L-valine + ATP = L-valyl-tRNA(Val) + AMP + diphosphate</text>
        <dbReference type="Rhea" id="RHEA:10704"/>
        <dbReference type="Rhea" id="RHEA-COMP:9672"/>
        <dbReference type="Rhea" id="RHEA-COMP:9708"/>
        <dbReference type="ChEBI" id="CHEBI:30616"/>
        <dbReference type="ChEBI" id="CHEBI:33019"/>
        <dbReference type="ChEBI" id="CHEBI:57762"/>
        <dbReference type="ChEBI" id="CHEBI:78442"/>
        <dbReference type="ChEBI" id="CHEBI:78537"/>
        <dbReference type="ChEBI" id="CHEBI:456215"/>
        <dbReference type="EC" id="6.1.1.9"/>
    </reaction>
</comment>
<dbReference type="InterPro" id="IPR013155">
    <property type="entry name" value="M/V/L/I-tRNA-synth_anticd-bd"/>
</dbReference>
<feature type="binding site" evidence="12">
    <location>
        <position position="530"/>
    </location>
    <ligand>
        <name>ATP</name>
        <dbReference type="ChEBI" id="CHEBI:30616"/>
    </ligand>
</feature>
<dbReference type="FunFam" id="3.40.50.620:FF:000098">
    <property type="entry name" value="Valine--tRNA ligase"/>
    <property type="match status" value="1"/>
</dbReference>
<feature type="domain" description="Methionyl/Valyl/Leucyl/Isoleucyl-tRNA synthetase anticodon-binding" evidence="14">
    <location>
        <begin position="629"/>
        <end position="785"/>
    </location>
</feature>
<dbReference type="PRINTS" id="PR00986">
    <property type="entry name" value="TRNASYNTHVAL"/>
</dbReference>
<proteinExistence type="inferred from homology"/>
<evidence type="ECO:0000256" key="10">
    <source>
        <dbReference type="ARBA" id="ARBA00047552"/>
    </source>
</evidence>
<evidence type="ECO:0000256" key="9">
    <source>
        <dbReference type="ARBA" id="ARBA00023146"/>
    </source>
</evidence>
<dbReference type="FunFam" id="1.10.730.10:FF:000014">
    <property type="entry name" value="Valine--tRNA ligase"/>
    <property type="match status" value="1"/>
</dbReference>
<comment type="subcellular location">
    <subcellularLocation>
        <location evidence="1 12">Cytoplasm</location>
    </subcellularLocation>
</comment>
<dbReference type="SUPFAM" id="SSF47323">
    <property type="entry name" value="Anticodon-binding domain of a subclass of class I aminoacyl-tRNA synthetases"/>
    <property type="match status" value="1"/>
</dbReference>
<evidence type="ECO:0000256" key="5">
    <source>
        <dbReference type="ARBA" id="ARBA00022741"/>
    </source>
</evidence>
<evidence type="ECO:0000313" key="16">
    <source>
        <dbReference type="EMBL" id="NBH61966.1"/>
    </source>
</evidence>
<dbReference type="GO" id="GO:0002161">
    <property type="term" value="F:aminoacyl-tRNA deacylase activity"/>
    <property type="evidence" value="ECO:0007669"/>
    <property type="project" value="InterPro"/>
</dbReference>
<dbReference type="InterPro" id="IPR033705">
    <property type="entry name" value="Anticodon_Ia_Val"/>
</dbReference>
<evidence type="ECO:0000256" key="12">
    <source>
        <dbReference type="HAMAP-Rule" id="MF_02004"/>
    </source>
</evidence>
<evidence type="ECO:0000256" key="7">
    <source>
        <dbReference type="ARBA" id="ARBA00022917"/>
    </source>
</evidence>
<dbReference type="Pfam" id="PF00133">
    <property type="entry name" value="tRNA-synt_1"/>
    <property type="match status" value="1"/>
</dbReference>
<sequence length="913" mass="105085">MEKNLAKTYNPKDFEDRIYEMWEKNGAFRAEVREDKKPFTIVMPPPNITGQLHMGHALDQTLQDVLTRWKRMQGYSALWLPGSDHASIATEVKVVEKIRNDEGKEKEDLGREEFLKRAWAWKEEYGGRITRQCRKLGDSCDWSRERFTMDEGCNKAVRHFFVHLYNKGLIYRGNRLINWCPQCGTSLSDAEVEHEDKNGQYWYFRYPAAEEGGKEMVVATSRPETMFGDVAIAVHPSDERYKDMVGKKVILPLVGREIPVIADPYPDPEKGTGAVKITPAHDPNDFEVGQRAGLENLCCINEDATMNAMAGKYEGMDRYQCRKAWVKDLEEAGYLVKTEEKVIPVGECYRCHTVIEPMLSDQWFVKMEELAKPAIEAAKSGVLTHVPERFEKTYLHWLEEIRDWCISRQLWWGHRIPAWYCQECGELIVAEEDPTKCPKCGSADLAQDEDVLDTWFSSALWPFSTLGWPEKTKELEYFYPTDVLVTGYDIIFFWVIRMVFSGCEAMGESPFHHVYIHGLVRDAEGRKMSKSLGNGIDPLEVIDQYGADALRFMLTTGITPGNDMRFKTDKLESARNFANKLWNASRFVIMNLKDEEGNFKELAKCCADCCGMACGDTTNFANIALRDEDKWIISRVNDAADYVTKALEKYDLALAGQRVYELIWNEYCDWYIELVKKRLWGDDEEDKKVVRFVLVMVLKNMLEMLHPFMPFITEEIWSFLPHSDCEREENPNCFLIQAKWPEFAEERRFAAEEEKLEIAMEAIGAIRNIRAETDAKPSKQLRAVILAQGEKMEIIKGGERYIKDLANISDIKFVTDKSEVPEEVMSAVIAGIEIFIPLDDLVDFNAEFDRLTKEKKKLEGEVKRVSGKLSNQGFLAKAPEKVINEEKEKQAKYEDMLAKVEARLAMVAKKVNK</sequence>
<keyword evidence="7 12" id="KW-0648">Protein biosynthesis</keyword>
<comment type="similarity">
    <text evidence="11 12">Belongs to the class-I aminoacyl-tRNA synthetase family. ValS type 1 subfamily.</text>
</comment>
<dbReference type="PANTHER" id="PTHR11946">
    <property type="entry name" value="VALYL-TRNA SYNTHETASES"/>
    <property type="match status" value="1"/>
</dbReference>
<dbReference type="InterPro" id="IPR037118">
    <property type="entry name" value="Val-tRNA_synth_C_sf"/>
</dbReference>